<keyword evidence="3" id="KW-1185">Reference proteome</keyword>
<name>A0A7Y6MBE9_9ACTN</name>
<reference evidence="2 3" key="1">
    <citation type="submission" date="2020-06" db="EMBL/GenBank/DDBJ databases">
        <authorList>
            <person name="Chanama M."/>
        </authorList>
    </citation>
    <scope>NUCLEOTIDE SEQUENCE [LARGE SCALE GENOMIC DNA]</scope>
    <source>
        <strain evidence="2 3">TBRC6557</strain>
    </source>
</reference>
<evidence type="ECO:0000313" key="2">
    <source>
        <dbReference type="EMBL" id="NUW40835.1"/>
    </source>
</evidence>
<feature type="compositionally biased region" description="Basic and acidic residues" evidence="1">
    <location>
        <begin position="26"/>
        <end position="36"/>
    </location>
</feature>
<dbReference type="Proteomes" id="UP000546126">
    <property type="component" value="Unassembled WGS sequence"/>
</dbReference>
<comment type="caution">
    <text evidence="2">The sequence shown here is derived from an EMBL/GenBank/DDBJ whole genome shotgun (WGS) entry which is preliminary data.</text>
</comment>
<feature type="region of interest" description="Disordered" evidence="1">
    <location>
        <begin position="1"/>
        <end position="55"/>
    </location>
</feature>
<dbReference type="RefSeq" id="WP_175600420.1">
    <property type="nucleotide sequence ID" value="NZ_JABWGO010000002.1"/>
</dbReference>
<organism evidence="2 3">
    <name type="scientific">Nonomuraea rhodomycinica</name>
    <dbReference type="NCBI Taxonomy" id="1712872"/>
    <lineage>
        <taxon>Bacteria</taxon>
        <taxon>Bacillati</taxon>
        <taxon>Actinomycetota</taxon>
        <taxon>Actinomycetes</taxon>
        <taxon>Streptosporangiales</taxon>
        <taxon>Streptosporangiaceae</taxon>
        <taxon>Nonomuraea</taxon>
    </lineage>
</organism>
<gene>
    <name evidence="2" type="ORF">HT134_11885</name>
</gene>
<evidence type="ECO:0000256" key="1">
    <source>
        <dbReference type="SAM" id="MobiDB-lite"/>
    </source>
</evidence>
<sequence>MRRHTHDLAPVPQPQQPQRLPLRGGAELRRPPSEHRVRTRQQTQAARIVPRRRSY</sequence>
<dbReference type="AlphaFoldDB" id="A0A7Y6MBE9"/>
<accession>A0A7Y6MBE9</accession>
<evidence type="ECO:0000313" key="3">
    <source>
        <dbReference type="Proteomes" id="UP000546126"/>
    </source>
</evidence>
<proteinExistence type="predicted"/>
<dbReference type="EMBL" id="JABWGO010000002">
    <property type="protein sequence ID" value="NUW40835.1"/>
    <property type="molecule type" value="Genomic_DNA"/>
</dbReference>
<protein>
    <submittedName>
        <fullName evidence="2">Uncharacterized protein</fullName>
    </submittedName>
</protein>